<keyword evidence="3" id="KW-0963">Cytoplasm</keyword>
<gene>
    <name evidence="12" type="primary">LOC102369019</name>
</gene>
<dbReference type="InterPro" id="IPR001611">
    <property type="entry name" value="Leu-rich_rpt"/>
</dbReference>
<dbReference type="AlphaFoldDB" id="A0A1U8DNW1"/>
<feature type="domain" description="NACHT" evidence="10">
    <location>
        <begin position="96"/>
        <end position="231"/>
    </location>
</feature>
<dbReference type="PROSITE" id="PS50837">
    <property type="entry name" value="NACHT"/>
    <property type="match status" value="1"/>
</dbReference>
<keyword evidence="7" id="KW-0832">Ubl conjugation</keyword>
<dbReference type="InterPro" id="IPR050637">
    <property type="entry name" value="NLRP_innate_immun_reg"/>
</dbReference>
<organism evidence="11 12">
    <name type="scientific">Alligator sinensis</name>
    <name type="common">Chinese alligator</name>
    <dbReference type="NCBI Taxonomy" id="38654"/>
    <lineage>
        <taxon>Eukaryota</taxon>
        <taxon>Metazoa</taxon>
        <taxon>Chordata</taxon>
        <taxon>Craniata</taxon>
        <taxon>Vertebrata</taxon>
        <taxon>Euteleostomi</taxon>
        <taxon>Archelosauria</taxon>
        <taxon>Archosauria</taxon>
        <taxon>Crocodylia</taxon>
        <taxon>Alligatoridae</taxon>
        <taxon>Alligatorinae</taxon>
        <taxon>Alligator</taxon>
    </lineage>
</organism>
<evidence type="ECO:0000256" key="3">
    <source>
        <dbReference type="ARBA" id="ARBA00022490"/>
    </source>
</evidence>
<dbReference type="GO" id="GO:0045087">
    <property type="term" value="P:innate immune response"/>
    <property type="evidence" value="ECO:0007669"/>
    <property type="project" value="UniProtKB-KW"/>
</dbReference>
<reference evidence="12" key="1">
    <citation type="submission" date="2025-08" db="UniProtKB">
        <authorList>
            <consortium name="RefSeq"/>
        </authorList>
    </citation>
    <scope>IDENTIFICATION</scope>
</reference>
<dbReference type="SMART" id="SM01288">
    <property type="entry name" value="FISNA"/>
    <property type="match status" value="1"/>
</dbReference>
<dbReference type="PANTHER" id="PTHR45690:SF19">
    <property type="entry name" value="NACHT, LRR AND PYD DOMAINS-CONTAINING PROTEIN 3"/>
    <property type="match status" value="1"/>
</dbReference>
<keyword evidence="6" id="KW-0067">ATP-binding</keyword>
<dbReference type="SMART" id="SM00368">
    <property type="entry name" value="LRR_RI"/>
    <property type="match status" value="8"/>
</dbReference>
<evidence type="ECO:0000256" key="8">
    <source>
        <dbReference type="ARBA" id="ARBA00023198"/>
    </source>
</evidence>
<evidence type="ECO:0000256" key="2">
    <source>
        <dbReference type="ARBA" id="ARBA00008665"/>
    </source>
</evidence>
<keyword evidence="5" id="KW-0547">Nucleotide-binding</keyword>
<accession>A0A1U8DNW1</accession>
<dbReference type="InParanoid" id="A0A1U8DNW1"/>
<evidence type="ECO:0000256" key="1">
    <source>
        <dbReference type="ARBA" id="ARBA00004110"/>
    </source>
</evidence>
<evidence type="ECO:0000313" key="11">
    <source>
        <dbReference type="Proteomes" id="UP000189705"/>
    </source>
</evidence>
<dbReference type="RefSeq" id="XP_014382892.2">
    <property type="nucleotide sequence ID" value="XM_014527406.2"/>
</dbReference>
<dbReference type="SUPFAM" id="SSF52047">
    <property type="entry name" value="RNI-like"/>
    <property type="match status" value="1"/>
</dbReference>
<dbReference type="InterPro" id="IPR032675">
    <property type="entry name" value="LRR_dom_sf"/>
</dbReference>
<dbReference type="Gene3D" id="3.80.10.10">
    <property type="entry name" value="Ribonuclease Inhibitor"/>
    <property type="match status" value="2"/>
</dbReference>
<comment type="similarity">
    <text evidence="2">Belongs to the NLRP family.</text>
</comment>
<dbReference type="InterPro" id="IPR029495">
    <property type="entry name" value="NACHT-assoc"/>
</dbReference>
<dbReference type="SUPFAM" id="SSF52540">
    <property type="entry name" value="P-loop containing nucleoside triphosphate hydrolases"/>
    <property type="match status" value="1"/>
</dbReference>
<evidence type="ECO:0000256" key="5">
    <source>
        <dbReference type="ARBA" id="ARBA00022741"/>
    </source>
</evidence>
<dbReference type="Pfam" id="PF05729">
    <property type="entry name" value="NACHT"/>
    <property type="match status" value="1"/>
</dbReference>
<dbReference type="Pfam" id="PF17776">
    <property type="entry name" value="NLRC4_HD2"/>
    <property type="match status" value="1"/>
</dbReference>
<dbReference type="STRING" id="38654.A0A1U8DNW1"/>
<dbReference type="Pfam" id="PF13516">
    <property type="entry name" value="LRR_6"/>
    <property type="match status" value="3"/>
</dbReference>
<dbReference type="Gene3D" id="3.40.50.300">
    <property type="entry name" value="P-loop containing nucleotide triphosphate hydrolases"/>
    <property type="match status" value="1"/>
</dbReference>
<dbReference type="Proteomes" id="UP000189705">
    <property type="component" value="Unplaced"/>
</dbReference>
<keyword evidence="9" id="KW-1271">Inflammasome</keyword>
<dbReference type="InterPro" id="IPR041267">
    <property type="entry name" value="NLRP_HD2"/>
</dbReference>
<dbReference type="PANTHER" id="PTHR45690">
    <property type="entry name" value="NACHT, LRR AND PYD DOMAINS-CONTAINING PROTEIN 12"/>
    <property type="match status" value="1"/>
</dbReference>
<evidence type="ECO:0000256" key="4">
    <source>
        <dbReference type="ARBA" id="ARBA00022737"/>
    </source>
</evidence>
<keyword evidence="11" id="KW-1185">Reference proteome</keyword>
<name>A0A1U8DNW1_ALLSI</name>
<dbReference type="eggNOG" id="ENOG502SBIG">
    <property type="taxonomic scope" value="Eukaryota"/>
</dbReference>
<dbReference type="GO" id="GO:0005524">
    <property type="term" value="F:ATP binding"/>
    <property type="evidence" value="ECO:0007669"/>
    <property type="project" value="UniProtKB-KW"/>
</dbReference>
<dbReference type="InterPro" id="IPR007111">
    <property type="entry name" value="NACHT_NTPase"/>
</dbReference>
<dbReference type="Pfam" id="PF14484">
    <property type="entry name" value="FISNA"/>
    <property type="match status" value="1"/>
</dbReference>
<dbReference type="Pfam" id="PF17779">
    <property type="entry name" value="WHD_NOD2"/>
    <property type="match status" value="1"/>
</dbReference>
<protein>
    <submittedName>
        <fullName evidence="12">NACHT, LRR and PYD domains-containing protein 12-like</fullName>
    </submittedName>
</protein>
<dbReference type="GO" id="GO:0005829">
    <property type="term" value="C:cytosol"/>
    <property type="evidence" value="ECO:0007669"/>
    <property type="project" value="UniProtKB-SubCell"/>
</dbReference>
<evidence type="ECO:0000259" key="10">
    <source>
        <dbReference type="PROSITE" id="PS50837"/>
    </source>
</evidence>
<sequence length="872" mass="98382">MVRSSEQPHYSVKYREHTHKKYRLISERNLQICQNVTLNSRYTRLMIVSEPCPEEEKRHEILSRGWRHAGTRREHNPPLITVDTLFSRDETGQSPQIIVLVGAAGIGKTMTARKVVLDWASGELYKEEFEYVFYINCRETIRLPEQGSVADMMLRCCPDKKAPIKTILEHPEKLLFIIDGFDELRFSFDQPGSDLCCDPTEEKPVSVILSSLFQRTVLPECYLLITTRPTALEKLRQCLKTRQPDPQCSRYAEILGFSEQDREEYFCKFFKDDSKALEAFSFVRENEVLFTMCFVPIVCWILCTVLKQQMERGEDPRQTAKTLTEVYMLFLFSLVTSPGCSAKPAVQSDLRRLCSLAAAGVWEQRIVFEEDEIKKSGLDEAASLPLFLNETVFTKDIDCESAYSFLHLSIQEFFAALSYVLEEDEEAMEESVAPQRDVKNLLNHYGESRDDFMLTVRFLFGLLNVGRMKDITRKLGWKISAKIIPDLLAWFRSSFLSEAIGNLDRLHCLFEIQEEGFVREALHRYTRMSFSGKVTHMDQVVLSFCMRHCIQLESLEFSGATFGVEDEDEPSPPKQVCREQKKHSPIYLLCEALKGPQCKVKRLWLGWCNLPDACCGDLAAALSTSPSLTELNLSENFVLGYGGVRVLCEGLRHPSCKVQTLRLWWCRLPAVWCEDLAAVLSTSSSLTELDLSENDDLGYGGVRLLCEGLRHPSCKLQTLRLGWCNLPDACCGDLAAALSTSPSLTELDLRYNDELGVGGVQMLCGGLRHPSCKVQTLRLGGCRLTAACCGDLAAALSTSPSLTEVDLRSNCDLGAGGVRALCEGLRHPSCKVQTLGLSVNKLNAETKQELEAVKGVKPGLVIKDMQTEYPYW</sequence>
<evidence type="ECO:0000256" key="6">
    <source>
        <dbReference type="ARBA" id="ARBA00022840"/>
    </source>
</evidence>
<proteinExistence type="inferred from homology"/>
<dbReference type="GO" id="GO:0006954">
    <property type="term" value="P:inflammatory response"/>
    <property type="evidence" value="ECO:0007669"/>
    <property type="project" value="UniProtKB-KW"/>
</dbReference>
<evidence type="ECO:0000313" key="12">
    <source>
        <dbReference type="RefSeq" id="XP_014382892.2"/>
    </source>
</evidence>
<keyword evidence="8" id="KW-0395">Inflammatory response</keyword>
<evidence type="ECO:0000256" key="9">
    <source>
        <dbReference type="ARBA" id="ARBA00023233"/>
    </source>
</evidence>
<comment type="subcellular location">
    <subcellularLocation>
        <location evidence="1">Inflammasome</location>
    </subcellularLocation>
</comment>
<evidence type="ECO:0000256" key="7">
    <source>
        <dbReference type="ARBA" id="ARBA00022843"/>
    </source>
</evidence>
<keyword evidence="4" id="KW-0677">Repeat</keyword>
<dbReference type="GeneID" id="102369019"/>
<dbReference type="InterPro" id="IPR027417">
    <property type="entry name" value="P-loop_NTPase"/>
</dbReference>
<dbReference type="InterPro" id="IPR041075">
    <property type="entry name" value="NOD1/2_WH"/>
</dbReference>
<dbReference type="KEGG" id="asn:102369019"/>